<protein>
    <submittedName>
        <fullName evidence="2">Uncharacterized protein</fullName>
    </submittedName>
</protein>
<proteinExistence type="predicted"/>
<accession>A0AAV7LP40</accession>
<evidence type="ECO:0000256" key="1">
    <source>
        <dbReference type="SAM" id="MobiDB-lite"/>
    </source>
</evidence>
<dbReference type="AlphaFoldDB" id="A0AAV7LP40"/>
<keyword evidence="3" id="KW-1185">Reference proteome</keyword>
<dbReference type="Proteomes" id="UP001066276">
    <property type="component" value="Chromosome 11"/>
</dbReference>
<organism evidence="2 3">
    <name type="scientific">Pleurodeles waltl</name>
    <name type="common">Iberian ribbed newt</name>
    <dbReference type="NCBI Taxonomy" id="8319"/>
    <lineage>
        <taxon>Eukaryota</taxon>
        <taxon>Metazoa</taxon>
        <taxon>Chordata</taxon>
        <taxon>Craniata</taxon>
        <taxon>Vertebrata</taxon>
        <taxon>Euteleostomi</taxon>
        <taxon>Amphibia</taxon>
        <taxon>Batrachia</taxon>
        <taxon>Caudata</taxon>
        <taxon>Salamandroidea</taxon>
        <taxon>Salamandridae</taxon>
        <taxon>Pleurodelinae</taxon>
        <taxon>Pleurodeles</taxon>
    </lineage>
</organism>
<reference evidence="2" key="1">
    <citation type="journal article" date="2022" name="bioRxiv">
        <title>Sequencing and chromosome-scale assembly of the giantPleurodeles waltlgenome.</title>
        <authorList>
            <person name="Brown T."/>
            <person name="Elewa A."/>
            <person name="Iarovenko S."/>
            <person name="Subramanian E."/>
            <person name="Araus A.J."/>
            <person name="Petzold A."/>
            <person name="Susuki M."/>
            <person name="Suzuki K.-i.T."/>
            <person name="Hayashi T."/>
            <person name="Toyoda A."/>
            <person name="Oliveira C."/>
            <person name="Osipova E."/>
            <person name="Leigh N.D."/>
            <person name="Simon A."/>
            <person name="Yun M.H."/>
        </authorList>
    </citation>
    <scope>NUCLEOTIDE SEQUENCE</scope>
    <source>
        <strain evidence="2">20211129_DDA</strain>
        <tissue evidence="2">Liver</tissue>
    </source>
</reference>
<feature type="region of interest" description="Disordered" evidence="1">
    <location>
        <begin position="95"/>
        <end position="116"/>
    </location>
</feature>
<name>A0AAV7LP40_PLEWA</name>
<dbReference type="EMBL" id="JANPWB010000015">
    <property type="protein sequence ID" value="KAJ1092335.1"/>
    <property type="molecule type" value="Genomic_DNA"/>
</dbReference>
<comment type="caution">
    <text evidence="2">The sequence shown here is derived from an EMBL/GenBank/DDBJ whole genome shotgun (WGS) entry which is preliminary data.</text>
</comment>
<evidence type="ECO:0000313" key="3">
    <source>
        <dbReference type="Proteomes" id="UP001066276"/>
    </source>
</evidence>
<sequence>MEGDCVETALALLRKAGRMDLVNQEALTALHPARKAAQGVVAVVLTCSPPRSSIRAAQVRRPGRAMGRASTAKVGRVVSMAAGIKKGGRALLRARRGGAGGAREHNRMRRERGRPEGGLGALSVIGGLGGSQFRPVSGETVGEAQQGWGVAVLSWGFWLT</sequence>
<evidence type="ECO:0000313" key="2">
    <source>
        <dbReference type="EMBL" id="KAJ1092335.1"/>
    </source>
</evidence>
<gene>
    <name evidence="2" type="ORF">NDU88_005446</name>
</gene>